<gene>
    <name evidence="3" type="ORF">M5D96_012977</name>
</gene>
<dbReference type="GO" id="GO:0080019">
    <property type="term" value="F:alcohol-forming very long-chain fatty acyl-CoA reductase activity"/>
    <property type="evidence" value="ECO:0007669"/>
    <property type="project" value="InterPro"/>
</dbReference>
<keyword evidence="1" id="KW-0521">NADP</keyword>
<keyword evidence="1" id="KW-0444">Lipid biosynthesis</keyword>
<reference evidence="3" key="1">
    <citation type="journal article" date="2023" name="Genome Biol. Evol.">
        <title>Long-read-based Genome Assembly of Drosophila gunungcola Reveals Fewer Chemosensory Genes in Flower-breeding Species.</title>
        <authorList>
            <person name="Negi A."/>
            <person name="Liao B.Y."/>
            <person name="Yeh S.D."/>
        </authorList>
    </citation>
    <scope>NUCLEOTIDE SEQUENCE</scope>
    <source>
        <strain evidence="3">Sukarami</strain>
    </source>
</reference>
<dbReference type="Gene3D" id="3.40.50.720">
    <property type="entry name" value="NAD(P)-binding Rossmann-like Domain"/>
    <property type="match status" value="1"/>
</dbReference>
<evidence type="ECO:0000259" key="2">
    <source>
        <dbReference type="Pfam" id="PF07993"/>
    </source>
</evidence>
<keyword evidence="1" id="KW-0812">Transmembrane</keyword>
<keyword evidence="4" id="KW-1185">Reference proteome</keyword>
<dbReference type="CDD" id="cd05236">
    <property type="entry name" value="FAR-N_SDR_e"/>
    <property type="match status" value="1"/>
</dbReference>
<dbReference type="GO" id="GO:0035336">
    <property type="term" value="P:long-chain fatty-acyl-CoA metabolic process"/>
    <property type="evidence" value="ECO:0007669"/>
    <property type="project" value="TreeGrafter"/>
</dbReference>
<dbReference type="Proteomes" id="UP001059596">
    <property type="component" value="Unassembled WGS sequence"/>
</dbReference>
<evidence type="ECO:0000313" key="4">
    <source>
        <dbReference type="Proteomes" id="UP001059596"/>
    </source>
</evidence>
<evidence type="ECO:0000313" key="3">
    <source>
        <dbReference type="EMBL" id="KAI8034311.1"/>
    </source>
</evidence>
<comment type="function">
    <text evidence="1">Catalyzes the reduction of fatty acyl-CoA to fatty alcohols.</text>
</comment>
<dbReference type="AlphaFoldDB" id="A0A9Q0BJM1"/>
<proteinExistence type="inferred from homology"/>
<dbReference type="Pfam" id="PF07993">
    <property type="entry name" value="NAD_binding_4"/>
    <property type="match status" value="1"/>
</dbReference>
<sequence length="537" mass="61322">MRDAKPPAALRRMTARVGCQCSVGSGRRRYTGSMEEFFEDSEIFVTGGSGVVGKALIEKLLRSCHVRRIYVLLRPRRQMTADQRLLRLRQATVFHVLVAEKPQELDKVVAVPGDVSLPGLGIDPAMRERMRGVSLVYHCAATVRFDEPLRVALRLNVGGTLEALKFAEGLPNLRAFVHVSTFYSNPYLKRVEPKYYSSPMDWRLCLRLLEEVADDGMLNALTRKLIVGFPNTYTFTKNLAESLVNDYRHRLPLIVYRPSIALKISLSYFFLRLTIRRLVFSPSLMGAMGLFALVGAGILKTVYLGKDIRLDITPQDIGIKSMLCYTKRGSEIYQRGPPDELPVYLSSSCTHLPHTFTQIAEQMDTLDLWRDVAFGKNLMIPGCHYTDRRWVYQLLVFTKQILPAATIDLLLRLCGQKPVLMSAVRKAYQTLEVMQPFMFNNYDSPGVTDMDLLSKEHAGTPFNLDAFNHPDIHGLVIQCCGEMLLSIRTHLLREDPSTLKRSKIILRTKVILYRLFRLFLLYKLMRWLWTSYSSQLL</sequence>
<evidence type="ECO:0000256" key="1">
    <source>
        <dbReference type="RuleBase" id="RU363097"/>
    </source>
</evidence>
<keyword evidence="1" id="KW-0472">Membrane</keyword>
<dbReference type="EMBL" id="JAMKOV010000077">
    <property type="protein sequence ID" value="KAI8034311.1"/>
    <property type="molecule type" value="Genomic_DNA"/>
</dbReference>
<dbReference type="EC" id="1.2.1.84" evidence="1"/>
<dbReference type="PANTHER" id="PTHR11011:SF24">
    <property type="entry name" value="FATTY ACYL-COA REDUCTASE"/>
    <property type="match status" value="1"/>
</dbReference>
<feature type="domain" description="Thioester reductase (TE)" evidence="2">
    <location>
        <begin position="45"/>
        <end position="321"/>
    </location>
</feature>
<dbReference type="InterPro" id="IPR026055">
    <property type="entry name" value="FAR"/>
</dbReference>
<dbReference type="InterPro" id="IPR036291">
    <property type="entry name" value="NAD(P)-bd_dom_sf"/>
</dbReference>
<comment type="similarity">
    <text evidence="1">Belongs to the fatty acyl-CoA reductase family.</text>
</comment>
<organism evidence="3 4">
    <name type="scientific">Drosophila gunungcola</name>
    <name type="common">fruit fly</name>
    <dbReference type="NCBI Taxonomy" id="103775"/>
    <lineage>
        <taxon>Eukaryota</taxon>
        <taxon>Metazoa</taxon>
        <taxon>Ecdysozoa</taxon>
        <taxon>Arthropoda</taxon>
        <taxon>Hexapoda</taxon>
        <taxon>Insecta</taxon>
        <taxon>Pterygota</taxon>
        <taxon>Neoptera</taxon>
        <taxon>Endopterygota</taxon>
        <taxon>Diptera</taxon>
        <taxon>Brachycera</taxon>
        <taxon>Muscomorpha</taxon>
        <taxon>Ephydroidea</taxon>
        <taxon>Drosophilidae</taxon>
        <taxon>Drosophila</taxon>
        <taxon>Sophophora</taxon>
    </lineage>
</organism>
<comment type="catalytic activity">
    <reaction evidence="1">
        <text>a long-chain fatty acyl-CoA + 2 NADPH + 2 H(+) = a long-chain primary fatty alcohol + 2 NADP(+) + CoA</text>
        <dbReference type="Rhea" id="RHEA:52716"/>
        <dbReference type="ChEBI" id="CHEBI:15378"/>
        <dbReference type="ChEBI" id="CHEBI:57287"/>
        <dbReference type="ChEBI" id="CHEBI:57783"/>
        <dbReference type="ChEBI" id="CHEBI:58349"/>
        <dbReference type="ChEBI" id="CHEBI:77396"/>
        <dbReference type="ChEBI" id="CHEBI:83139"/>
        <dbReference type="EC" id="1.2.1.84"/>
    </reaction>
</comment>
<keyword evidence="1" id="KW-1133">Transmembrane helix</keyword>
<dbReference type="SUPFAM" id="SSF51735">
    <property type="entry name" value="NAD(P)-binding Rossmann-fold domains"/>
    <property type="match status" value="1"/>
</dbReference>
<feature type="transmembrane region" description="Helical" evidence="1">
    <location>
        <begin position="510"/>
        <end position="529"/>
    </location>
</feature>
<dbReference type="PANTHER" id="PTHR11011">
    <property type="entry name" value="MALE STERILITY PROTEIN 2-RELATED"/>
    <property type="match status" value="1"/>
</dbReference>
<keyword evidence="1" id="KW-0560">Oxidoreductase</keyword>
<name>A0A9Q0BJM1_9MUSC</name>
<protein>
    <recommendedName>
        <fullName evidence="1">Fatty acyl-CoA reductase</fullName>
        <ecNumber evidence="1">1.2.1.84</ecNumber>
    </recommendedName>
</protein>
<accession>A0A9Q0BJM1</accession>
<dbReference type="GO" id="GO:0005777">
    <property type="term" value="C:peroxisome"/>
    <property type="evidence" value="ECO:0007669"/>
    <property type="project" value="TreeGrafter"/>
</dbReference>
<dbReference type="GO" id="GO:0102965">
    <property type="term" value="F:alcohol-forming long-chain fatty acyl-CoA reductase activity"/>
    <property type="evidence" value="ECO:0007669"/>
    <property type="project" value="UniProtKB-EC"/>
</dbReference>
<dbReference type="InterPro" id="IPR013120">
    <property type="entry name" value="FAR_NAD-bd"/>
</dbReference>
<comment type="caution">
    <text evidence="3">The sequence shown here is derived from an EMBL/GenBank/DDBJ whole genome shotgun (WGS) entry which is preliminary data.</text>
</comment>
<feature type="transmembrane region" description="Helical" evidence="1">
    <location>
        <begin position="279"/>
        <end position="299"/>
    </location>
</feature>
<keyword evidence="1" id="KW-0443">Lipid metabolism</keyword>